<proteinExistence type="predicted"/>
<reference evidence="3 4" key="1">
    <citation type="submission" date="2016-10" db="EMBL/GenBank/DDBJ databases">
        <authorList>
            <person name="de Groot N.N."/>
        </authorList>
    </citation>
    <scope>NUCLEOTIDE SEQUENCE [LARGE SCALE GENOMIC DNA]</scope>
    <source>
        <strain evidence="3 4">DSM 14858</strain>
    </source>
</reference>
<dbReference type="InterPro" id="IPR011990">
    <property type="entry name" value="TPR-like_helical_dom_sf"/>
</dbReference>
<feature type="signal peptide" evidence="2">
    <location>
        <begin position="1"/>
        <end position="25"/>
    </location>
</feature>
<name>A0A1H7MVB5_9RHOB</name>
<evidence type="ECO:0000256" key="1">
    <source>
        <dbReference type="PROSITE-ProRule" id="PRU00339"/>
    </source>
</evidence>
<keyword evidence="1" id="KW-0802">TPR repeat</keyword>
<dbReference type="Gene3D" id="1.25.40.10">
    <property type="entry name" value="Tetratricopeptide repeat domain"/>
    <property type="match status" value="1"/>
</dbReference>
<evidence type="ECO:0000313" key="4">
    <source>
        <dbReference type="Proteomes" id="UP000199283"/>
    </source>
</evidence>
<evidence type="ECO:0000256" key="2">
    <source>
        <dbReference type="SAM" id="SignalP"/>
    </source>
</evidence>
<dbReference type="InterPro" id="IPR019734">
    <property type="entry name" value="TPR_rpt"/>
</dbReference>
<dbReference type="PROSITE" id="PS50005">
    <property type="entry name" value="TPR"/>
    <property type="match status" value="1"/>
</dbReference>
<keyword evidence="2" id="KW-0732">Signal</keyword>
<sequence length="205" mass="22123">MIDQRVTLKALAVAVLCSYATYSVAQGLGDTPGPETPSEIAPLEADPQILLNRLGTLTGEGDAAEATRLANEIQERWTHTGSATLDLLLQRGIDAMQDGDFVRAIAHLTALTDHAPEFAEGWNQRATAFFLTDRYGEALSDIEQVLILEPRHFGALAGLGIILEELGDEQGALRAFRAAQQIFPAEENVNRSVERLEAATGGRTL</sequence>
<dbReference type="OrthoDB" id="9815010at2"/>
<protein>
    <submittedName>
        <fullName evidence="3">Tetratricopeptide repeat-containing protein</fullName>
    </submittedName>
</protein>
<organism evidence="3 4">
    <name type="scientific">Jannaschia helgolandensis</name>
    <dbReference type="NCBI Taxonomy" id="188906"/>
    <lineage>
        <taxon>Bacteria</taxon>
        <taxon>Pseudomonadati</taxon>
        <taxon>Pseudomonadota</taxon>
        <taxon>Alphaproteobacteria</taxon>
        <taxon>Rhodobacterales</taxon>
        <taxon>Roseobacteraceae</taxon>
        <taxon>Jannaschia</taxon>
    </lineage>
</organism>
<dbReference type="STRING" id="188906.SAMN04488526_2078"/>
<dbReference type="RefSeq" id="WP_092762474.1">
    <property type="nucleotide sequence ID" value="NZ_FNZQ01000003.1"/>
</dbReference>
<dbReference type="AlphaFoldDB" id="A0A1H7MVB5"/>
<feature type="chain" id="PRO_5011502747" evidence="2">
    <location>
        <begin position="26"/>
        <end position="205"/>
    </location>
</feature>
<keyword evidence="4" id="KW-1185">Reference proteome</keyword>
<dbReference type="Pfam" id="PF13432">
    <property type="entry name" value="TPR_16"/>
    <property type="match status" value="1"/>
</dbReference>
<evidence type="ECO:0000313" key="3">
    <source>
        <dbReference type="EMBL" id="SEL15164.1"/>
    </source>
</evidence>
<dbReference type="SUPFAM" id="SSF48452">
    <property type="entry name" value="TPR-like"/>
    <property type="match status" value="1"/>
</dbReference>
<feature type="repeat" description="TPR" evidence="1">
    <location>
        <begin position="119"/>
        <end position="152"/>
    </location>
</feature>
<dbReference type="SMART" id="SM00028">
    <property type="entry name" value="TPR"/>
    <property type="match status" value="3"/>
</dbReference>
<dbReference type="Proteomes" id="UP000199283">
    <property type="component" value="Unassembled WGS sequence"/>
</dbReference>
<accession>A0A1H7MVB5</accession>
<gene>
    <name evidence="3" type="ORF">SAMN04488526_2078</name>
</gene>
<dbReference type="EMBL" id="FNZQ01000003">
    <property type="protein sequence ID" value="SEL15164.1"/>
    <property type="molecule type" value="Genomic_DNA"/>
</dbReference>